<dbReference type="SUPFAM" id="SSF103247">
    <property type="entry name" value="TT1751-like"/>
    <property type="match status" value="1"/>
</dbReference>
<reference evidence="1 2" key="1">
    <citation type="submission" date="2019-07" db="EMBL/GenBank/DDBJ databases">
        <title>R&amp;d 2014.</title>
        <authorList>
            <person name="Klenk H.-P."/>
        </authorList>
    </citation>
    <scope>NUCLEOTIDE SEQUENCE [LARGE SCALE GENOMIC DNA]</scope>
    <source>
        <strain evidence="1 2">DSM 45764</strain>
    </source>
</reference>
<dbReference type="Gene3D" id="3.30.310.70">
    <property type="entry name" value="TT1751-like domain"/>
    <property type="match status" value="1"/>
</dbReference>
<dbReference type="EMBL" id="VLKF01000001">
    <property type="protein sequence ID" value="TWH72679.1"/>
    <property type="molecule type" value="Genomic_DNA"/>
</dbReference>
<dbReference type="InterPro" id="IPR035923">
    <property type="entry name" value="TT1751-like_sf"/>
</dbReference>
<accession>A0A562INT9</accession>
<protein>
    <submittedName>
        <fullName evidence="1">Uncharacterized protein</fullName>
    </submittedName>
</protein>
<name>A0A562INT9_9ACTN</name>
<evidence type="ECO:0000313" key="2">
    <source>
        <dbReference type="Proteomes" id="UP000321490"/>
    </source>
</evidence>
<gene>
    <name evidence="1" type="ORF">JD78_01201</name>
</gene>
<comment type="caution">
    <text evidence="1">The sequence shown here is derived from an EMBL/GenBank/DDBJ whole genome shotgun (WGS) entry which is preliminary data.</text>
</comment>
<dbReference type="AlphaFoldDB" id="A0A562INT9"/>
<sequence length="52" mass="5389">MVVRQTDGGAIQLSALDPEVMVRVTGRPELGPMAQEAGTRLRAALATVAAGR</sequence>
<organism evidence="1 2">
    <name type="scientific">Modestobacter roseus</name>
    <dbReference type="NCBI Taxonomy" id="1181884"/>
    <lineage>
        <taxon>Bacteria</taxon>
        <taxon>Bacillati</taxon>
        <taxon>Actinomycetota</taxon>
        <taxon>Actinomycetes</taxon>
        <taxon>Geodermatophilales</taxon>
        <taxon>Geodermatophilaceae</taxon>
        <taxon>Modestobacter</taxon>
    </lineage>
</organism>
<evidence type="ECO:0000313" key="1">
    <source>
        <dbReference type="EMBL" id="TWH72679.1"/>
    </source>
</evidence>
<proteinExistence type="predicted"/>
<keyword evidence="2" id="KW-1185">Reference proteome</keyword>
<dbReference type="Proteomes" id="UP000321490">
    <property type="component" value="Unassembled WGS sequence"/>
</dbReference>